<dbReference type="AlphaFoldDB" id="A0AAU7JK00"/>
<organism evidence="3">
    <name type="scientific">Alsobacter sp. KACC 23698</name>
    <dbReference type="NCBI Taxonomy" id="3149229"/>
    <lineage>
        <taxon>Bacteria</taxon>
        <taxon>Pseudomonadati</taxon>
        <taxon>Pseudomonadota</taxon>
        <taxon>Alphaproteobacteria</taxon>
        <taxon>Hyphomicrobiales</taxon>
        <taxon>Alsobacteraceae</taxon>
        <taxon>Alsobacter</taxon>
    </lineage>
</organism>
<dbReference type="InterPro" id="IPR013538">
    <property type="entry name" value="ASHA1/2-like_C"/>
</dbReference>
<evidence type="ECO:0000313" key="3">
    <source>
        <dbReference type="EMBL" id="XBO40299.1"/>
    </source>
</evidence>
<dbReference type="SUPFAM" id="SSF55961">
    <property type="entry name" value="Bet v1-like"/>
    <property type="match status" value="1"/>
</dbReference>
<dbReference type="Gene3D" id="3.30.530.20">
    <property type="match status" value="1"/>
</dbReference>
<dbReference type="Pfam" id="PF08327">
    <property type="entry name" value="AHSA1"/>
    <property type="match status" value="1"/>
</dbReference>
<reference evidence="3" key="1">
    <citation type="submission" date="2024-05" db="EMBL/GenBank/DDBJ databases">
        <authorList>
            <person name="Kim S."/>
            <person name="Heo J."/>
            <person name="Choi H."/>
            <person name="Choi Y."/>
            <person name="Kwon S.-W."/>
            <person name="Kim Y."/>
        </authorList>
    </citation>
    <scope>NUCLEOTIDE SEQUENCE</scope>
    <source>
        <strain evidence="3">KACC 23698</strain>
    </source>
</reference>
<accession>A0AAU7JK00</accession>
<dbReference type="RefSeq" id="WP_406857155.1">
    <property type="nucleotide sequence ID" value="NZ_CP157484.1"/>
</dbReference>
<proteinExistence type="inferred from homology"/>
<dbReference type="InterPro" id="IPR023393">
    <property type="entry name" value="START-like_dom_sf"/>
</dbReference>
<dbReference type="EMBL" id="CP157484">
    <property type="protein sequence ID" value="XBO40299.1"/>
    <property type="molecule type" value="Genomic_DNA"/>
</dbReference>
<protein>
    <submittedName>
        <fullName evidence="3">SRPBCC domain-containing protein</fullName>
    </submittedName>
</protein>
<gene>
    <name evidence="3" type="ORF">ABEG18_05825</name>
</gene>
<evidence type="ECO:0000259" key="2">
    <source>
        <dbReference type="Pfam" id="PF08327"/>
    </source>
</evidence>
<comment type="similarity">
    <text evidence="1">Belongs to the AHA1 family.</text>
</comment>
<name>A0AAU7JK00_9HYPH</name>
<feature type="domain" description="Activator of Hsp90 ATPase homologue 1/2-like C-terminal" evidence="2">
    <location>
        <begin position="28"/>
        <end position="149"/>
    </location>
</feature>
<sequence length="152" mass="16643">MMAMDQASASFTLDEATHTLRFARDLRAAPVRVFEAWTQPEQLARWWDPTGERLAVCEIDLRPGGAFRFVSAHHPDRPFTGRYHTIAPPALLVFSANGATGKVMLAERPGGTRMTVEIVCSSADHLAQFVAMGVAAGTSKTLDNLERLFSTP</sequence>
<evidence type="ECO:0000256" key="1">
    <source>
        <dbReference type="ARBA" id="ARBA00006817"/>
    </source>
</evidence>